<dbReference type="AlphaFoldDB" id="U1MSS0"/>
<dbReference type="Pfam" id="PF13649">
    <property type="entry name" value="Methyltransf_25"/>
    <property type="match status" value="1"/>
</dbReference>
<evidence type="ECO:0000313" key="8">
    <source>
        <dbReference type="Proteomes" id="UP000016462"/>
    </source>
</evidence>
<dbReference type="InterPro" id="IPR050320">
    <property type="entry name" value="N5-glutamine_MTase"/>
</dbReference>
<dbReference type="InterPro" id="IPR040758">
    <property type="entry name" value="PrmC_N"/>
</dbReference>
<organism evidence="7 8">
    <name type="scientific">Agrococcus pavilionensis RW1</name>
    <dbReference type="NCBI Taxonomy" id="1330458"/>
    <lineage>
        <taxon>Bacteria</taxon>
        <taxon>Bacillati</taxon>
        <taxon>Actinomycetota</taxon>
        <taxon>Actinomycetes</taxon>
        <taxon>Micrococcales</taxon>
        <taxon>Microbacteriaceae</taxon>
        <taxon>Agrococcus</taxon>
    </lineage>
</organism>
<dbReference type="GO" id="GO:0102559">
    <property type="term" value="F:peptide chain release factor N(5)-glutamine methyltransferase activity"/>
    <property type="evidence" value="ECO:0007669"/>
    <property type="project" value="UniProtKB-EC"/>
</dbReference>
<dbReference type="Gene3D" id="3.40.50.150">
    <property type="entry name" value="Vaccinia Virus protein VP39"/>
    <property type="match status" value="1"/>
</dbReference>
<dbReference type="PANTHER" id="PTHR18895">
    <property type="entry name" value="HEMK METHYLTRANSFERASE"/>
    <property type="match status" value="1"/>
</dbReference>
<feature type="binding site" evidence="4">
    <location>
        <position position="145"/>
    </location>
    <ligand>
        <name>S-adenosyl-L-methionine</name>
        <dbReference type="ChEBI" id="CHEBI:59789"/>
    </ligand>
</feature>
<dbReference type="Proteomes" id="UP000016462">
    <property type="component" value="Unassembled WGS sequence"/>
</dbReference>
<dbReference type="OrthoDB" id="9800643at2"/>
<keyword evidence="2 4" id="KW-0808">Transferase</keyword>
<evidence type="ECO:0000256" key="3">
    <source>
        <dbReference type="ARBA" id="ARBA00022691"/>
    </source>
</evidence>
<comment type="caution">
    <text evidence="7">The sequence shown here is derived from an EMBL/GenBank/DDBJ whole genome shotgun (WGS) entry which is preliminary data.</text>
</comment>
<evidence type="ECO:0000256" key="2">
    <source>
        <dbReference type="ARBA" id="ARBA00022679"/>
    </source>
</evidence>
<dbReference type="InterPro" id="IPR041698">
    <property type="entry name" value="Methyltransf_25"/>
</dbReference>
<keyword evidence="1 4" id="KW-0489">Methyltransferase</keyword>
<evidence type="ECO:0000313" key="7">
    <source>
        <dbReference type="EMBL" id="ERG63695.1"/>
    </source>
</evidence>
<dbReference type="NCBIfam" id="TIGR03534">
    <property type="entry name" value="RF_mod_PrmC"/>
    <property type="match status" value="1"/>
</dbReference>
<evidence type="ECO:0000259" key="6">
    <source>
        <dbReference type="Pfam" id="PF17827"/>
    </source>
</evidence>
<protein>
    <recommendedName>
        <fullName evidence="4">Release factor glutamine methyltransferase</fullName>
        <shortName evidence="4">RF MTase</shortName>
        <ecNumber evidence="4">2.1.1.297</ecNumber>
    </recommendedName>
    <alternativeName>
        <fullName evidence="4">N5-glutamine methyltransferase PrmC</fullName>
    </alternativeName>
    <alternativeName>
        <fullName evidence="4">Protein-(glutamine-N5) MTase PrmC</fullName>
    </alternativeName>
    <alternativeName>
        <fullName evidence="4">Protein-glutamine N-methyltransferase PrmC</fullName>
    </alternativeName>
</protein>
<gene>
    <name evidence="4" type="primary">prmC</name>
    <name evidence="7" type="ORF">L332_04405</name>
</gene>
<dbReference type="Gene3D" id="1.10.8.10">
    <property type="entry name" value="DNA helicase RuvA subunit, C-terminal domain"/>
    <property type="match status" value="1"/>
</dbReference>
<sequence>MQPSSVSDAVRDARARLSAVGIEGPDAELLAAWASGSSFGELRVEMAMGRAFEADALARFARAVARRESREPLQHITGTAPFRHVDLRVGPGVFTPRPETELLVDVALRHLRRAESPLVLDVGTGSGAVAIAIARESGARVVAVERSPAAYVWARRNFDELAPDATLLHADARDLQALASAGVSPGSLAAFVSNPPYVPDASVPLDHEVRHFDPHAALYSGADGLDLIRSLAPLAADLLAPGGLVAFEHAEHQGEAIREMLADAGFTRAHTHADLAGRDRVTAAIR</sequence>
<dbReference type="SUPFAM" id="SSF53335">
    <property type="entry name" value="S-adenosyl-L-methionine-dependent methyltransferases"/>
    <property type="match status" value="1"/>
</dbReference>
<dbReference type="HAMAP" id="MF_02126">
    <property type="entry name" value="RF_methyltr_PrmC"/>
    <property type="match status" value="1"/>
</dbReference>
<dbReference type="EMBL" id="ASHR01000030">
    <property type="protein sequence ID" value="ERG63695.1"/>
    <property type="molecule type" value="Genomic_DNA"/>
</dbReference>
<dbReference type="InterPro" id="IPR029063">
    <property type="entry name" value="SAM-dependent_MTases_sf"/>
</dbReference>
<dbReference type="InterPro" id="IPR019874">
    <property type="entry name" value="RF_methyltr_PrmC"/>
</dbReference>
<keyword evidence="3 4" id="KW-0949">S-adenosyl-L-methionine</keyword>
<evidence type="ECO:0000256" key="1">
    <source>
        <dbReference type="ARBA" id="ARBA00022603"/>
    </source>
</evidence>
<proteinExistence type="inferred from homology"/>
<evidence type="ECO:0000259" key="5">
    <source>
        <dbReference type="Pfam" id="PF13649"/>
    </source>
</evidence>
<dbReference type="CDD" id="cd02440">
    <property type="entry name" value="AdoMet_MTases"/>
    <property type="match status" value="1"/>
</dbReference>
<comment type="similarity">
    <text evidence="4">Belongs to the protein N5-glutamine methyltransferase family. PrmC subfamily.</text>
</comment>
<feature type="domain" description="Methyltransferase" evidence="5">
    <location>
        <begin position="119"/>
        <end position="177"/>
    </location>
</feature>
<accession>U1MSS0</accession>
<comment type="function">
    <text evidence="4">Methylates the class 1 translation termination release factors RF1/PrfA and RF2/PrfB on the glutamine residue of the universally conserved GGQ motif.</text>
</comment>
<feature type="binding site" evidence="4">
    <location>
        <begin position="123"/>
        <end position="127"/>
    </location>
    <ligand>
        <name>S-adenosyl-L-methionine</name>
        <dbReference type="ChEBI" id="CHEBI:59789"/>
    </ligand>
</feature>
<name>U1MSS0_9MICO</name>
<dbReference type="InterPro" id="IPR004556">
    <property type="entry name" value="HemK-like"/>
</dbReference>
<dbReference type="RefSeq" id="WP_021011150.1">
    <property type="nucleotide sequence ID" value="NZ_ASHR01000030.1"/>
</dbReference>
<feature type="domain" description="Release factor glutamine methyltransferase N-terminal" evidence="6">
    <location>
        <begin position="8"/>
        <end position="78"/>
    </location>
</feature>
<feature type="binding site" evidence="4">
    <location>
        <begin position="194"/>
        <end position="197"/>
    </location>
    <ligand>
        <name>substrate</name>
    </ligand>
</feature>
<dbReference type="PANTHER" id="PTHR18895:SF74">
    <property type="entry name" value="MTRF1L RELEASE FACTOR GLUTAMINE METHYLTRANSFERASE"/>
    <property type="match status" value="1"/>
</dbReference>
<reference evidence="7 8" key="1">
    <citation type="journal article" date="2013" name="Genome Announc.">
        <title>First draft genome sequence from a member of the genus agrococcus, isolated from modern microbialites.</title>
        <authorList>
            <person name="White R.A.III."/>
            <person name="Grassa C.J."/>
            <person name="Suttle C.A."/>
        </authorList>
    </citation>
    <scope>NUCLEOTIDE SEQUENCE [LARGE SCALE GENOMIC DNA]</scope>
    <source>
        <strain evidence="7 8">RW1</strain>
    </source>
</reference>
<dbReference type="Pfam" id="PF17827">
    <property type="entry name" value="PrmC_N"/>
    <property type="match status" value="1"/>
</dbReference>
<dbReference type="GO" id="GO:0032259">
    <property type="term" value="P:methylation"/>
    <property type="evidence" value="ECO:0007669"/>
    <property type="project" value="UniProtKB-KW"/>
</dbReference>
<feature type="binding site" evidence="4">
    <location>
        <position position="194"/>
    </location>
    <ligand>
        <name>S-adenosyl-L-methionine</name>
        <dbReference type="ChEBI" id="CHEBI:59789"/>
    </ligand>
</feature>
<dbReference type="EC" id="2.1.1.297" evidence="4"/>
<keyword evidence="8" id="KW-1185">Reference proteome</keyword>
<comment type="catalytic activity">
    <reaction evidence="4">
        <text>L-glutaminyl-[peptide chain release factor] + S-adenosyl-L-methionine = N(5)-methyl-L-glutaminyl-[peptide chain release factor] + S-adenosyl-L-homocysteine + H(+)</text>
        <dbReference type="Rhea" id="RHEA:42896"/>
        <dbReference type="Rhea" id="RHEA-COMP:10271"/>
        <dbReference type="Rhea" id="RHEA-COMP:10272"/>
        <dbReference type="ChEBI" id="CHEBI:15378"/>
        <dbReference type="ChEBI" id="CHEBI:30011"/>
        <dbReference type="ChEBI" id="CHEBI:57856"/>
        <dbReference type="ChEBI" id="CHEBI:59789"/>
        <dbReference type="ChEBI" id="CHEBI:61891"/>
        <dbReference type="EC" id="2.1.1.297"/>
    </reaction>
</comment>
<comment type="caution">
    <text evidence="4">Lacks conserved residue(s) required for the propagation of feature annotation.</text>
</comment>
<dbReference type="NCBIfam" id="TIGR00536">
    <property type="entry name" value="hemK_fam"/>
    <property type="match status" value="1"/>
</dbReference>
<evidence type="ECO:0000256" key="4">
    <source>
        <dbReference type="HAMAP-Rule" id="MF_02126"/>
    </source>
</evidence>